<dbReference type="Proteomes" id="UP000191901">
    <property type="component" value="Chromosome"/>
</dbReference>
<name>A0A1Z3HMB4_9CYAN</name>
<protein>
    <recommendedName>
        <fullName evidence="4">Pentapeptide repeat-containing protein</fullName>
    </recommendedName>
</protein>
<dbReference type="RefSeq" id="WP_080813331.1">
    <property type="nucleotide sequence ID" value="NZ_CP021983.2"/>
</dbReference>
<evidence type="ECO:0008006" key="4">
    <source>
        <dbReference type="Google" id="ProtNLM"/>
    </source>
</evidence>
<sequence length="976" mass="112422">MLSHHTRQIAYRFIAILLSACWLSIAAGSLWSPIFAQQSPTTAPQQTNTPQQAAELERTKTFPYPPQLIPGQFECIVLDRHETKSKELTPQERHARDTWGFPERWIWRHVCAGQEANFHKIFLSALIIRDLVENNSQLLNENFDHENFDYTGLIAEYRIQLNSALQEDIERPKSDKLLSALFNLASDVPLETSLKFLIENNSKRPEEKSFLIKLSELVQILTSQTDKEYSTASLIYENEGTLRNIVDSNKEDYNKLSGLLKEKHQAFWDAVLDLSEKKTEAESGSRINFQEYLNKYSVGNNFLKTILLREPFRSALPGTVITRGAYFNEELDLSSSDIEQELQLKDSVFRKSVRLYKSNFLRSLNLDGSQFEGGIFINNITLQGDLFLRNVILKGNGRASNNESSEINLESLQGRDIILSGDFSNHSINLSDSEINDFMLIFDKETPDQIRLDLDNMVASNVVFDFKNRQPGFQNLFFKERTNESDNIDLLLEDAQVNSFNIIKSDNEEMDQEISGECLIDLNRFHYQKANSAGFSLLTSCLDAKYNKAAPSTWQRVVRTLSSIRLASTRQQDLDESLSLDSELLPRLESLLQPLEQAAMVARSLGKYDMERDLLYKRNRLEVLIEKEQNGRFTAKFIQLTISDFLYGFSYYRFKALRLFVIVWMIGGFLAFRRILRKQSDLIKKVIKSRDLEDALFNKVSVPNICLRQALKYSDSISKILFFKLKSKSSIGTYDGLDRLDLYVKFEPDFELEKILEGSKLDKVSRQNADYIYVNHHQDTQNLKNLVEIINAKQIETFGCGQNIFPDSGKWFFDQKGSCNGTLDLINLKEDQIREHQYPYLNRPRKGLARTIHLFFKPLLLFLATFLVAIQLYVPALYTHLKIPAIIIFILAIAILVPFFVDFATRKLSGWRFRVAWLSMVFSLDILLPIINLDEHLHNFVFEESEGCTRLFFLFQKLMAAVLAGILLPVFFVTGL</sequence>
<reference evidence="2 3" key="1">
    <citation type="journal article" date="2016" name="Biochim. Biophys. Acta">
        <title>Characterization of red-shifted phycobilisomes isolated from the chlorophyll f-containing cyanobacterium Halomicronema hongdechloris.</title>
        <authorList>
            <person name="Li Y."/>
            <person name="Lin Y."/>
            <person name="Garvey C.J."/>
            <person name="Birch D."/>
            <person name="Corkery R.W."/>
            <person name="Loughlin P.C."/>
            <person name="Scheer H."/>
            <person name="Willows R.D."/>
            <person name="Chen M."/>
        </authorList>
    </citation>
    <scope>NUCLEOTIDE SEQUENCE [LARGE SCALE GENOMIC DNA]</scope>
    <source>
        <strain evidence="2 3">C2206</strain>
    </source>
</reference>
<gene>
    <name evidence="2" type="ORF">XM38_022190</name>
</gene>
<dbReference type="KEGG" id="hhg:XM38_022190"/>
<evidence type="ECO:0000313" key="2">
    <source>
        <dbReference type="EMBL" id="ASC71267.1"/>
    </source>
</evidence>
<accession>A0A1Z3HMB4</accession>
<feature type="transmembrane region" description="Helical" evidence="1">
    <location>
        <begin position="656"/>
        <end position="676"/>
    </location>
</feature>
<evidence type="ECO:0000256" key="1">
    <source>
        <dbReference type="SAM" id="Phobius"/>
    </source>
</evidence>
<proteinExistence type="predicted"/>
<feature type="transmembrane region" description="Helical" evidence="1">
    <location>
        <begin position="951"/>
        <end position="973"/>
    </location>
</feature>
<feature type="transmembrane region" description="Helical" evidence="1">
    <location>
        <begin position="854"/>
        <end position="874"/>
    </location>
</feature>
<keyword evidence="1" id="KW-0472">Membrane</keyword>
<dbReference type="EMBL" id="CP021983">
    <property type="protein sequence ID" value="ASC71267.1"/>
    <property type="molecule type" value="Genomic_DNA"/>
</dbReference>
<feature type="transmembrane region" description="Helical" evidence="1">
    <location>
        <begin position="880"/>
        <end position="901"/>
    </location>
</feature>
<keyword evidence="1" id="KW-0812">Transmembrane</keyword>
<feature type="transmembrane region" description="Helical" evidence="1">
    <location>
        <begin position="913"/>
        <end position="931"/>
    </location>
</feature>
<organism evidence="2 3">
    <name type="scientific">Halomicronema hongdechloris C2206</name>
    <dbReference type="NCBI Taxonomy" id="1641165"/>
    <lineage>
        <taxon>Bacteria</taxon>
        <taxon>Bacillati</taxon>
        <taxon>Cyanobacteriota</taxon>
        <taxon>Cyanophyceae</taxon>
        <taxon>Nodosilineales</taxon>
        <taxon>Nodosilineaceae</taxon>
        <taxon>Halomicronema</taxon>
    </lineage>
</organism>
<dbReference type="AlphaFoldDB" id="A0A1Z3HMB4"/>
<keyword evidence="1" id="KW-1133">Transmembrane helix</keyword>
<dbReference type="OrthoDB" id="6865449at2"/>
<evidence type="ECO:0000313" key="3">
    <source>
        <dbReference type="Proteomes" id="UP000191901"/>
    </source>
</evidence>
<keyword evidence="3" id="KW-1185">Reference proteome</keyword>